<dbReference type="Pfam" id="PF05267">
    <property type="entry name" value="DUF725"/>
    <property type="match status" value="1"/>
</dbReference>
<dbReference type="AlphaFoldDB" id="A0A8K0G3W9"/>
<feature type="non-terminal residue" evidence="2">
    <location>
        <position position="168"/>
    </location>
</feature>
<organism evidence="2 3">
    <name type="scientific">Ignelater luminosus</name>
    <name type="common">Cucubano</name>
    <name type="synonym">Pyrophorus luminosus</name>
    <dbReference type="NCBI Taxonomy" id="2038154"/>
    <lineage>
        <taxon>Eukaryota</taxon>
        <taxon>Metazoa</taxon>
        <taxon>Ecdysozoa</taxon>
        <taxon>Arthropoda</taxon>
        <taxon>Hexapoda</taxon>
        <taxon>Insecta</taxon>
        <taxon>Pterygota</taxon>
        <taxon>Neoptera</taxon>
        <taxon>Endopterygota</taxon>
        <taxon>Coleoptera</taxon>
        <taxon>Polyphaga</taxon>
        <taxon>Elateriformia</taxon>
        <taxon>Elateroidea</taxon>
        <taxon>Elateridae</taxon>
        <taxon>Agrypninae</taxon>
        <taxon>Pyrophorini</taxon>
        <taxon>Ignelater</taxon>
    </lineage>
</organism>
<evidence type="ECO:0000313" key="2">
    <source>
        <dbReference type="EMBL" id="KAF2887487.1"/>
    </source>
</evidence>
<dbReference type="EMBL" id="VTPC01083293">
    <property type="protein sequence ID" value="KAF2887487.1"/>
    <property type="molecule type" value="Genomic_DNA"/>
</dbReference>
<feature type="non-terminal residue" evidence="2">
    <location>
        <position position="1"/>
    </location>
</feature>
<reference evidence="2" key="1">
    <citation type="submission" date="2019-08" db="EMBL/GenBank/DDBJ databases">
        <title>The genome of the North American firefly Photinus pyralis.</title>
        <authorList>
            <consortium name="Photinus pyralis genome working group"/>
            <person name="Fallon T.R."/>
            <person name="Sander Lower S.E."/>
            <person name="Weng J.-K."/>
        </authorList>
    </citation>
    <scope>NUCLEOTIDE SEQUENCE</scope>
    <source>
        <strain evidence="2">TRF0915ILg1</strain>
        <tissue evidence="2">Whole body</tissue>
    </source>
</reference>
<accession>A0A8K0G3W9</accession>
<keyword evidence="3" id="KW-1185">Reference proteome</keyword>
<protein>
    <recommendedName>
        <fullName evidence="1">Protein TsetseEP domain-containing protein</fullName>
    </recommendedName>
</protein>
<dbReference type="Proteomes" id="UP000801492">
    <property type="component" value="Unassembled WGS sequence"/>
</dbReference>
<proteinExistence type="predicted"/>
<gene>
    <name evidence="2" type="ORF">ILUMI_18686</name>
</gene>
<comment type="caution">
    <text evidence="2">The sequence shown here is derived from an EMBL/GenBank/DDBJ whole genome shotgun (WGS) entry which is preliminary data.</text>
</comment>
<dbReference type="OrthoDB" id="6769268at2759"/>
<dbReference type="InterPro" id="IPR007931">
    <property type="entry name" value="TsetseEP"/>
</dbReference>
<name>A0A8K0G3W9_IGNLU</name>
<sequence length="168" mass="18602">AFSEPGNIIPSKEEQSNLLKNVEQIFNEIRVMVTDESGATDGAVIYDVQKLVDRALDQLSLYEELATFKISCTSNMNDSIPRKELKLKIDAIIQEAESELQGCTNKAAEDINNNSNLVTTTTKGAMNRGQVLLDTLNRCSNKVGLNQISCYKKIITTDVHPLKVILID</sequence>
<evidence type="ECO:0000313" key="3">
    <source>
        <dbReference type="Proteomes" id="UP000801492"/>
    </source>
</evidence>
<evidence type="ECO:0000259" key="1">
    <source>
        <dbReference type="Pfam" id="PF05267"/>
    </source>
</evidence>
<feature type="domain" description="Protein TsetseEP" evidence="1">
    <location>
        <begin position="88"/>
        <end position="162"/>
    </location>
</feature>